<evidence type="ECO:0000313" key="2">
    <source>
        <dbReference type="Proteomes" id="UP000199584"/>
    </source>
</evidence>
<accession>A0A1I6DR33</accession>
<dbReference type="AlphaFoldDB" id="A0A1I6DR33"/>
<protein>
    <submittedName>
        <fullName evidence="1">Uncharacterized protein</fullName>
    </submittedName>
</protein>
<gene>
    <name evidence="1" type="ORF">SAMN05660706_11570</name>
</gene>
<name>A0A1I6DR33_9FIRM</name>
<sequence>MKVFNRLSRWMEKTLEEPLCQAEIMRAQIIMEADHETKKSGGKRHKKVIVLRPVK</sequence>
<keyword evidence="2" id="KW-1185">Reference proteome</keyword>
<dbReference type="RefSeq" id="WP_165608266.1">
    <property type="nucleotide sequence ID" value="NZ_FOYM01000015.1"/>
</dbReference>
<dbReference type="EMBL" id="FOYM01000015">
    <property type="protein sequence ID" value="SFR07894.1"/>
    <property type="molecule type" value="Genomic_DNA"/>
</dbReference>
<reference evidence="2" key="1">
    <citation type="submission" date="2016-10" db="EMBL/GenBank/DDBJ databases">
        <authorList>
            <person name="Varghese N."/>
            <person name="Submissions S."/>
        </authorList>
    </citation>
    <scope>NUCLEOTIDE SEQUENCE [LARGE SCALE GENOMIC DNA]</scope>
    <source>
        <strain evidence="2">DSM 3669</strain>
    </source>
</reference>
<evidence type="ECO:0000313" key="1">
    <source>
        <dbReference type="EMBL" id="SFR07894.1"/>
    </source>
</evidence>
<organism evidence="1 2">
    <name type="scientific">Desulfoscipio geothermicus DSM 3669</name>
    <dbReference type="NCBI Taxonomy" id="1121426"/>
    <lineage>
        <taxon>Bacteria</taxon>
        <taxon>Bacillati</taxon>
        <taxon>Bacillota</taxon>
        <taxon>Clostridia</taxon>
        <taxon>Eubacteriales</taxon>
        <taxon>Desulfallaceae</taxon>
        <taxon>Desulfoscipio</taxon>
    </lineage>
</organism>
<proteinExistence type="predicted"/>
<dbReference type="Proteomes" id="UP000199584">
    <property type="component" value="Unassembled WGS sequence"/>
</dbReference>